<dbReference type="PANTHER" id="PTHR30555">
    <property type="entry name" value="HYDROPEROXIDASE I, BIFUNCTIONAL CATALASE-PEROXIDASE"/>
    <property type="match status" value="1"/>
</dbReference>
<reference evidence="13 14" key="1">
    <citation type="journal article" date="2014" name="Nature">
        <title>An environmental bacterial taxon with a large and distinct metabolic repertoire.</title>
        <authorList>
            <person name="Wilson M.C."/>
            <person name="Mori T."/>
            <person name="Ruckert C."/>
            <person name="Uria A.R."/>
            <person name="Helf M.J."/>
            <person name="Takada K."/>
            <person name="Gernert C."/>
            <person name="Steffens U.A."/>
            <person name="Heycke N."/>
            <person name="Schmitt S."/>
            <person name="Rinke C."/>
            <person name="Helfrich E.J."/>
            <person name="Brachmann A.O."/>
            <person name="Gurgui C."/>
            <person name="Wakimoto T."/>
            <person name="Kracht M."/>
            <person name="Crusemann M."/>
            <person name="Hentschel U."/>
            <person name="Abe I."/>
            <person name="Matsunaga S."/>
            <person name="Kalinowski J."/>
            <person name="Takeyama H."/>
            <person name="Piel J."/>
        </authorList>
    </citation>
    <scope>NUCLEOTIDE SEQUENCE [LARGE SCALE GENOMIC DNA]</scope>
    <source>
        <strain evidence="14">TSY1</strain>
    </source>
</reference>
<evidence type="ECO:0000256" key="3">
    <source>
        <dbReference type="ARBA" id="ARBA00022723"/>
    </source>
</evidence>
<keyword evidence="3 10" id="KW-0479">Metal-binding</keyword>
<evidence type="ECO:0000259" key="12">
    <source>
        <dbReference type="PROSITE" id="PS50873"/>
    </source>
</evidence>
<keyword evidence="4 10" id="KW-0560">Oxidoreductase</keyword>
<keyword evidence="1 10" id="KW-0575">Peroxidase</keyword>
<comment type="cofactor">
    <cofactor evidence="10">
        <name>heme b</name>
        <dbReference type="ChEBI" id="CHEBI:60344"/>
    </cofactor>
    <text evidence="10">Binds 1 heme b (iron(II)-protoporphyrin IX) group per dimer.</text>
</comment>
<feature type="site" description="Transition state stabilizer" evidence="10">
    <location>
        <position position="47"/>
    </location>
</feature>
<feature type="cross-link" description="Tryptophyl-tyrosyl-methioninium (Tyr-Met) (with Trp-50)" evidence="10">
    <location>
        <begin position="173"/>
        <end position="199"/>
    </location>
</feature>
<dbReference type="GO" id="GO:0070301">
    <property type="term" value="P:cellular response to hydrogen peroxide"/>
    <property type="evidence" value="ECO:0007669"/>
    <property type="project" value="TreeGrafter"/>
</dbReference>
<evidence type="ECO:0000313" key="13">
    <source>
        <dbReference type="EMBL" id="ETW92828.1"/>
    </source>
</evidence>
<dbReference type="FunFam" id="1.10.420.10:FF:000004">
    <property type="entry name" value="Catalase-peroxidase"/>
    <property type="match status" value="1"/>
</dbReference>
<dbReference type="Proteomes" id="UP000019141">
    <property type="component" value="Unassembled WGS sequence"/>
</dbReference>
<dbReference type="GO" id="GO:0004096">
    <property type="term" value="F:catalase activity"/>
    <property type="evidence" value="ECO:0007669"/>
    <property type="project" value="UniProtKB-UniRule"/>
</dbReference>
<dbReference type="CDD" id="cd00649">
    <property type="entry name" value="catalase_peroxidase_1"/>
    <property type="match status" value="1"/>
</dbReference>
<evidence type="ECO:0000256" key="6">
    <source>
        <dbReference type="ARBA" id="ARBA00023324"/>
    </source>
</evidence>
<dbReference type="InterPro" id="IPR019794">
    <property type="entry name" value="Peroxidases_AS"/>
</dbReference>
<evidence type="ECO:0000256" key="10">
    <source>
        <dbReference type="HAMAP-Rule" id="MF_01961"/>
    </source>
</evidence>
<feature type="binding site" description="axial binding residue" evidence="10">
    <location>
        <position position="214"/>
    </location>
    <ligand>
        <name>heme b</name>
        <dbReference type="ChEBI" id="CHEBI:60344"/>
    </ligand>
    <ligandPart>
        <name>Fe</name>
        <dbReference type="ChEBI" id="CHEBI:18248"/>
    </ligandPart>
</feature>
<dbReference type="SUPFAM" id="SSF48113">
    <property type="entry name" value="Heme-dependent peroxidases"/>
    <property type="match status" value="2"/>
</dbReference>
<dbReference type="GO" id="GO:0046872">
    <property type="term" value="F:metal ion binding"/>
    <property type="evidence" value="ECO:0007669"/>
    <property type="project" value="UniProtKB-KW"/>
</dbReference>
<dbReference type="PATRIC" id="fig|1429438.4.peg.7844"/>
<evidence type="ECO:0000256" key="9">
    <source>
        <dbReference type="ARBA" id="ARBA00060838"/>
    </source>
</evidence>
<dbReference type="GO" id="GO:0042744">
    <property type="term" value="P:hydrogen peroxide catabolic process"/>
    <property type="evidence" value="ECO:0007669"/>
    <property type="project" value="UniProtKB-KW"/>
</dbReference>
<proteinExistence type="inferred from homology"/>
<dbReference type="FunFam" id="1.10.420.10:FF:000002">
    <property type="entry name" value="Catalase-peroxidase"/>
    <property type="match status" value="1"/>
</dbReference>
<name>W4L417_ENTF1</name>
<dbReference type="Pfam" id="PF00141">
    <property type="entry name" value="peroxidase"/>
    <property type="match status" value="2"/>
</dbReference>
<comment type="function">
    <text evidence="10">Bifunctional enzyme with both catalase and broad-spectrum peroxidase activity.</text>
</comment>
<dbReference type="InterPro" id="IPR000763">
    <property type="entry name" value="Catalase_peroxidase"/>
</dbReference>
<keyword evidence="2 10" id="KW-0349">Heme</keyword>
<dbReference type="PANTHER" id="PTHR30555:SF0">
    <property type="entry name" value="CATALASE-PEROXIDASE"/>
    <property type="match status" value="1"/>
</dbReference>
<evidence type="ECO:0000256" key="7">
    <source>
        <dbReference type="ARBA" id="ARBA00049145"/>
    </source>
</evidence>
<dbReference type="Gene3D" id="1.10.520.10">
    <property type="match status" value="2"/>
</dbReference>
<comment type="PTM">
    <text evidence="10">Formation of the three residue Trp-Tyr-Met cross-link is important for the catalase, but not the peroxidase activity of the enzyme.</text>
</comment>
<comment type="catalytic activity">
    <reaction evidence="8 10 11">
        <text>H2O2 + AH2 = A + 2 H2O</text>
        <dbReference type="Rhea" id="RHEA:30275"/>
        <dbReference type="ChEBI" id="CHEBI:13193"/>
        <dbReference type="ChEBI" id="CHEBI:15377"/>
        <dbReference type="ChEBI" id="CHEBI:16240"/>
        <dbReference type="ChEBI" id="CHEBI:17499"/>
        <dbReference type="EC" id="1.11.1.21"/>
    </reaction>
</comment>
<sequence length="686" mass="75090">MGKAFNYADAFKSLDLDALKKDIEAVMTTSQSWWPADYGHYGPLFIRMAWHSAGTYRIGDGRGGAASGTLRFAPLNSWPDNANLDKARMLLWPVKQKYGRNISWADLMIFAGNCALESMGFKTLGFAGGREDIWEPEEDIYWGSETTWLADERYTGDRELENPLGAVQMGLIYVNPEGPNGNPDPLAAARDIRETFARMAMNDEETVALIAGGHTFGKAHGAANPDQYVGPEPEGASLEEQGLGWKNSFGSGSGSDTITSGLEGAWTTNPVKWDNNFFDNLFSYEWEQVKSPGGATQWRPKEVEAAGAVPDAHDPTKTHAPMMLTTDLALRLDPIYGPISKRFHENPEAFADAFAKAWYKLTHRDMGPRTRCLGPLVPSEPQLWQDPVPEVTHELIGESDIAALKGKILASGLSISQLVTTAWASASTFRGTDKRGGANGARIRLAPQKGWEVNNPVELGEVLLTLEKVQVEFNSAQSNGKRVSLADLIVLGGCAAVEEAAKRAGHDVQVPFTPGRTDASQEQTDVSSFAVLEPTADGFRNYLRGGHQRSAEELLVDRAHLLTLTAPEMTVLVGGMRVLHANAGQSQLGVFTKQPEILTNDFFVNLLDMSTTWQTSSRCEHVFEGRDRETGELKWTGTAVDLIFGSNSQLRAIAEVYACEDAQQAFVHDFVAAWGKVMNLDRFDLA</sequence>
<dbReference type="InterPro" id="IPR010255">
    <property type="entry name" value="Haem_peroxidase_sf"/>
</dbReference>
<evidence type="ECO:0000256" key="4">
    <source>
        <dbReference type="ARBA" id="ARBA00023002"/>
    </source>
</evidence>
<feature type="active site" description="Proton acceptor" evidence="10">
    <location>
        <position position="51"/>
    </location>
</feature>
<evidence type="ECO:0000256" key="2">
    <source>
        <dbReference type="ARBA" id="ARBA00022617"/>
    </source>
</evidence>
<dbReference type="CDD" id="cd08200">
    <property type="entry name" value="catalase_peroxidase_2"/>
    <property type="match status" value="1"/>
</dbReference>
<evidence type="ECO:0000256" key="8">
    <source>
        <dbReference type="ARBA" id="ARBA00051651"/>
    </source>
</evidence>
<comment type="caution">
    <text evidence="10">Lacks conserved residue(s) required for the propagation of feature annotation.</text>
</comment>
<dbReference type="HAMAP" id="MF_01961">
    <property type="entry name" value="Catal_peroxid"/>
    <property type="match status" value="1"/>
</dbReference>
<dbReference type="PROSITE" id="PS00435">
    <property type="entry name" value="PEROXIDASE_1"/>
    <property type="match status" value="1"/>
</dbReference>
<dbReference type="NCBIfam" id="NF011635">
    <property type="entry name" value="PRK15061.1"/>
    <property type="match status" value="1"/>
</dbReference>
<dbReference type="InterPro" id="IPR019793">
    <property type="entry name" value="Peroxidases_heam-ligand_BS"/>
</dbReference>
<dbReference type="PRINTS" id="PR00458">
    <property type="entry name" value="PEROXIDASE"/>
</dbReference>
<dbReference type="Gene3D" id="1.10.420.10">
    <property type="entry name" value="Peroxidase, domain 2"/>
    <property type="match status" value="2"/>
</dbReference>
<evidence type="ECO:0000256" key="1">
    <source>
        <dbReference type="ARBA" id="ARBA00022559"/>
    </source>
</evidence>
<dbReference type="HOGENOM" id="CLU_025424_2_0_7"/>
<comment type="subunit">
    <text evidence="10">Homodimer or homotetramer.</text>
</comment>
<dbReference type="GO" id="GO:0005829">
    <property type="term" value="C:cytosol"/>
    <property type="evidence" value="ECO:0007669"/>
    <property type="project" value="UniProtKB-ARBA"/>
</dbReference>
<keyword evidence="5 10" id="KW-0408">Iron</keyword>
<evidence type="ECO:0000313" key="14">
    <source>
        <dbReference type="Proteomes" id="UP000019141"/>
    </source>
</evidence>
<dbReference type="InterPro" id="IPR002016">
    <property type="entry name" value="Haem_peroxidase"/>
</dbReference>
<evidence type="ECO:0000256" key="11">
    <source>
        <dbReference type="RuleBase" id="RU003451"/>
    </source>
</evidence>
<dbReference type="PROSITE" id="PS50873">
    <property type="entry name" value="PEROXIDASE_4"/>
    <property type="match status" value="1"/>
</dbReference>
<dbReference type="AlphaFoldDB" id="W4L417"/>
<organism evidence="13 14">
    <name type="scientific">Entotheonella factor</name>
    <dbReference type="NCBI Taxonomy" id="1429438"/>
    <lineage>
        <taxon>Bacteria</taxon>
        <taxon>Pseudomonadati</taxon>
        <taxon>Nitrospinota/Tectimicrobiota group</taxon>
        <taxon>Candidatus Tectimicrobiota</taxon>
        <taxon>Candidatus Entotheonellia</taxon>
        <taxon>Candidatus Entotheonellales</taxon>
        <taxon>Candidatus Entotheonellaceae</taxon>
        <taxon>Candidatus Entotheonella</taxon>
    </lineage>
</organism>
<protein>
    <recommendedName>
        <fullName evidence="10 11">Catalase-peroxidase</fullName>
        <shortName evidence="10">CP</shortName>
        <ecNumber evidence="10 11">1.11.1.21</ecNumber>
    </recommendedName>
    <alternativeName>
        <fullName evidence="10">Peroxidase/catalase</fullName>
    </alternativeName>
</protein>
<comment type="catalytic activity">
    <reaction evidence="7 10 11">
        <text>2 H2O2 = O2 + 2 H2O</text>
        <dbReference type="Rhea" id="RHEA:20309"/>
        <dbReference type="ChEBI" id="CHEBI:15377"/>
        <dbReference type="ChEBI" id="CHEBI:15379"/>
        <dbReference type="ChEBI" id="CHEBI:16240"/>
        <dbReference type="EC" id="1.11.1.21"/>
    </reaction>
</comment>
<keyword evidence="14" id="KW-1185">Reference proteome</keyword>
<dbReference type="GO" id="GO:0020037">
    <property type="term" value="F:heme binding"/>
    <property type="evidence" value="ECO:0007669"/>
    <property type="project" value="InterPro"/>
</dbReference>
<dbReference type="NCBIfam" id="TIGR00198">
    <property type="entry name" value="cat_per_HPI"/>
    <property type="match status" value="1"/>
</dbReference>
<dbReference type="EMBL" id="AZHW01001367">
    <property type="protein sequence ID" value="ETW92828.1"/>
    <property type="molecule type" value="Genomic_DNA"/>
</dbReference>
<gene>
    <name evidence="10" type="primary">katG</name>
    <name evidence="13" type="ORF">ETSY1_41925</name>
</gene>
<feature type="domain" description="Plant heme peroxidase family profile" evidence="12">
    <location>
        <begin position="84"/>
        <end position="376"/>
    </location>
</feature>
<accession>W4L417</accession>
<comment type="caution">
    <text evidence="13">The sequence shown here is derived from an EMBL/GenBank/DDBJ whole genome shotgun (WGS) entry which is preliminary data.</text>
</comment>
<dbReference type="PRINTS" id="PR00460">
    <property type="entry name" value="BPEROXIDASE"/>
</dbReference>
<comment type="similarity">
    <text evidence="9 10 11">Belongs to the peroxidase family. Peroxidase/catalase subfamily.</text>
</comment>
<dbReference type="PROSITE" id="PS00436">
    <property type="entry name" value="PEROXIDASE_2"/>
    <property type="match status" value="1"/>
</dbReference>
<evidence type="ECO:0000256" key="5">
    <source>
        <dbReference type="ARBA" id="ARBA00023004"/>
    </source>
</evidence>
<keyword evidence="6 10" id="KW-0376">Hydrogen peroxide</keyword>
<dbReference type="EC" id="1.11.1.21" evidence="10 11"/>